<dbReference type="GO" id="GO:0015193">
    <property type="term" value="F:L-proline transmembrane transporter activity"/>
    <property type="evidence" value="ECO:0007669"/>
    <property type="project" value="TreeGrafter"/>
</dbReference>
<organism evidence="7 8">
    <name type="scientific">Chelonia mydas</name>
    <name type="common">Green sea-turtle</name>
    <name type="synonym">Chelonia agassizi</name>
    <dbReference type="NCBI Taxonomy" id="8469"/>
    <lineage>
        <taxon>Eukaryota</taxon>
        <taxon>Metazoa</taxon>
        <taxon>Chordata</taxon>
        <taxon>Craniata</taxon>
        <taxon>Vertebrata</taxon>
        <taxon>Euteleostomi</taxon>
        <taxon>Archelosauria</taxon>
        <taxon>Testudinata</taxon>
        <taxon>Testudines</taxon>
        <taxon>Cryptodira</taxon>
        <taxon>Durocryptodira</taxon>
        <taxon>Americhelydia</taxon>
        <taxon>Chelonioidea</taxon>
        <taxon>Cheloniidae</taxon>
        <taxon>Chelonia</taxon>
    </lineage>
</organism>
<feature type="transmembrane region" description="Helical" evidence="5">
    <location>
        <begin position="74"/>
        <end position="96"/>
    </location>
</feature>
<feature type="transmembrane region" description="Helical" evidence="5">
    <location>
        <begin position="130"/>
        <end position="147"/>
    </location>
</feature>
<protein>
    <submittedName>
        <fullName evidence="7">Proton-coupled amino acid transporter 4</fullName>
    </submittedName>
</protein>
<keyword evidence="3 5" id="KW-1133">Transmembrane helix</keyword>
<feature type="transmembrane region" description="Helical" evidence="5">
    <location>
        <begin position="154"/>
        <end position="175"/>
    </location>
</feature>
<dbReference type="PANTHER" id="PTHR22950:SF190">
    <property type="entry name" value="NEUTRAL AMINO ACID UNIPORTER 4"/>
    <property type="match status" value="1"/>
</dbReference>
<dbReference type="PANTHER" id="PTHR22950">
    <property type="entry name" value="AMINO ACID TRANSPORTER"/>
    <property type="match status" value="1"/>
</dbReference>
<sequence>MEVMKPLIGEQNSDSISDDEHENELLPIEKHYQLDNQEGITLKTTSLGYSDTVSYAMEVGPLNILQKRASWGRCIVDFFLVITQLGFCSVYVVFLAENVKQVHEGFLENRIVPMNDTSTSGPSEKRSVDLRIYMLCFLPFIILLVFIRDLKSLSVLSFLANLSMAVSLVIIYQYIVRDISDPRKLPPVAGWKKYPLFFGTAIFAFEGIGVVLPLENRMKETQRFTQALNIGMGIVMSLYITLSTLGYLRFGDEIKGSITLNLPQEVWPCAYSPHSLLALTLNTFVSKLRLLQNGKEERKRYCLALFLSSDTCEMLCDGAYMGI</sequence>
<evidence type="ECO:0000313" key="8">
    <source>
        <dbReference type="Proteomes" id="UP000031443"/>
    </source>
</evidence>
<keyword evidence="2 5" id="KW-0812">Transmembrane</keyword>
<evidence type="ECO:0000256" key="1">
    <source>
        <dbReference type="ARBA" id="ARBA00004141"/>
    </source>
</evidence>
<comment type="subcellular location">
    <subcellularLocation>
        <location evidence="1">Membrane</location>
        <topology evidence="1">Multi-pass membrane protein</topology>
    </subcellularLocation>
</comment>
<feature type="domain" description="Amino acid transporter transmembrane" evidence="6">
    <location>
        <begin position="69"/>
        <end position="267"/>
    </location>
</feature>
<dbReference type="InterPro" id="IPR013057">
    <property type="entry name" value="AA_transpt_TM"/>
</dbReference>
<evidence type="ECO:0000256" key="5">
    <source>
        <dbReference type="SAM" id="Phobius"/>
    </source>
</evidence>
<keyword evidence="4 5" id="KW-0472">Membrane</keyword>
<dbReference type="Pfam" id="PF01490">
    <property type="entry name" value="Aa_trans"/>
    <property type="match status" value="1"/>
</dbReference>
<feature type="transmembrane region" description="Helical" evidence="5">
    <location>
        <begin position="227"/>
        <end position="250"/>
    </location>
</feature>
<dbReference type="eggNOG" id="KOG1304">
    <property type="taxonomic scope" value="Eukaryota"/>
</dbReference>
<keyword evidence="8" id="KW-1185">Reference proteome</keyword>
<evidence type="ECO:0000256" key="3">
    <source>
        <dbReference type="ARBA" id="ARBA00022989"/>
    </source>
</evidence>
<accession>M7APX3</accession>
<feature type="transmembrane region" description="Helical" evidence="5">
    <location>
        <begin position="195"/>
        <end position="215"/>
    </location>
</feature>
<name>M7APX3_CHEMY</name>
<dbReference type="STRING" id="8469.M7APX3"/>
<proteinExistence type="predicted"/>
<gene>
    <name evidence="7" type="ORF">UY3_16271</name>
</gene>
<dbReference type="AlphaFoldDB" id="M7APX3"/>
<dbReference type="GO" id="GO:0015180">
    <property type="term" value="F:L-alanine transmembrane transporter activity"/>
    <property type="evidence" value="ECO:0007669"/>
    <property type="project" value="TreeGrafter"/>
</dbReference>
<dbReference type="EMBL" id="KB577221">
    <property type="protein sequence ID" value="EMP26654.1"/>
    <property type="molecule type" value="Genomic_DNA"/>
</dbReference>
<evidence type="ECO:0000313" key="7">
    <source>
        <dbReference type="EMBL" id="EMP26654.1"/>
    </source>
</evidence>
<evidence type="ECO:0000256" key="2">
    <source>
        <dbReference type="ARBA" id="ARBA00022692"/>
    </source>
</evidence>
<evidence type="ECO:0000256" key="4">
    <source>
        <dbReference type="ARBA" id="ARBA00023136"/>
    </source>
</evidence>
<dbReference type="Proteomes" id="UP000031443">
    <property type="component" value="Unassembled WGS sequence"/>
</dbReference>
<evidence type="ECO:0000259" key="6">
    <source>
        <dbReference type="Pfam" id="PF01490"/>
    </source>
</evidence>
<dbReference type="GO" id="GO:0005774">
    <property type="term" value="C:vacuolar membrane"/>
    <property type="evidence" value="ECO:0007669"/>
    <property type="project" value="TreeGrafter"/>
</dbReference>
<reference evidence="8" key="1">
    <citation type="journal article" date="2013" name="Nat. Genet.">
        <title>The draft genomes of soft-shell turtle and green sea turtle yield insights into the development and evolution of the turtle-specific body plan.</title>
        <authorList>
            <person name="Wang Z."/>
            <person name="Pascual-Anaya J."/>
            <person name="Zadissa A."/>
            <person name="Li W."/>
            <person name="Niimura Y."/>
            <person name="Huang Z."/>
            <person name="Li C."/>
            <person name="White S."/>
            <person name="Xiong Z."/>
            <person name="Fang D."/>
            <person name="Wang B."/>
            <person name="Ming Y."/>
            <person name="Chen Y."/>
            <person name="Zheng Y."/>
            <person name="Kuraku S."/>
            <person name="Pignatelli M."/>
            <person name="Herrero J."/>
            <person name="Beal K."/>
            <person name="Nozawa M."/>
            <person name="Li Q."/>
            <person name="Wang J."/>
            <person name="Zhang H."/>
            <person name="Yu L."/>
            <person name="Shigenobu S."/>
            <person name="Wang J."/>
            <person name="Liu J."/>
            <person name="Flicek P."/>
            <person name="Searle S."/>
            <person name="Wang J."/>
            <person name="Kuratani S."/>
            <person name="Yin Y."/>
            <person name="Aken B."/>
            <person name="Zhang G."/>
            <person name="Irie N."/>
        </authorList>
    </citation>
    <scope>NUCLEOTIDE SEQUENCE [LARGE SCALE GENOMIC DNA]</scope>
</reference>